<dbReference type="InterPro" id="IPR044840">
    <property type="entry name" value="Nup188"/>
</dbReference>
<dbReference type="GO" id="GO:0044611">
    <property type="term" value="C:nuclear pore inner ring"/>
    <property type="evidence" value="ECO:0007669"/>
    <property type="project" value="TreeGrafter"/>
</dbReference>
<reference evidence="1" key="1">
    <citation type="submission" date="2021-01" db="EMBL/GenBank/DDBJ databases">
        <authorList>
            <person name="Corre E."/>
            <person name="Pelletier E."/>
            <person name="Niang G."/>
            <person name="Scheremetjew M."/>
            <person name="Finn R."/>
            <person name="Kale V."/>
            <person name="Holt S."/>
            <person name="Cochrane G."/>
            <person name="Meng A."/>
            <person name="Brown T."/>
            <person name="Cohen L."/>
        </authorList>
    </citation>
    <scope>NUCLEOTIDE SEQUENCE</scope>
    <source>
        <strain evidence="1">CCMP1897</strain>
    </source>
</reference>
<sequence>MVHAPTSTTVGMSASHTGALHIPEEALKQGRGDAYTMWLDEMSIELSMLLEALFLVHYQPNQMERIKAEELQRLANGFLQHLFVEVHVTSNMQREQMDWARNLGILVLIEAMQVEDILEALSRQADPSVTDCLILQGSDLAPLDRAFGEYHKSLSKGRSSTHSTVARALPLMVWGAMRVLRGDSHGKELGLAFGMAGYENGALQRLAQLLSCEALQSADMQVSGYKSVCKNALSCLLAAFDCKAYVLPAPQFGAIVESLCRVYDGEEEMCEQFWSCVFGMEAEDEAVGIDFPLVQFVDELKSMLTCRPGPIARILASLSAGQYSAIRAVEYVANLLHPTTFLSEADQDIERIEEKTVVAKNAIMLDNSSGVQIPRGALGEVLTGPAPDGGSSMIQWNVALPEKSGLIVLLCWLQHPTTETEVLVDVLSFPAQVAKSGGWDVCNMLLELKLPDYGSGIKGGSSPLLQAATDLASTRGGLGRAELRLIGKVLDLGAALSICDPHSVLAAADTIRLLTITNSHSTNLQHVLEQGLTGGMHAMQHVLQEERLIGNYDATLGLLDLTSALLERGLRSTSLTVWLGHLLGSLLFSGMQGSWKYVLRRQRWELVAGCFRCIRNALLQCREGDPLEKALQHCLLSDPSTSAAVLSSVTLDAEGLERLQEYSMKRVEGMALEVAVKELLQTVPVCMAASKSTTSQHASAWERVMYSPREDAYASPVTLLCTYITYRFHPRIPFLALECFFSIVAFSSKTRQQQPLLASMLVSNSRGRIKSFFREALSTKSASHTPELFASAARALLACIEGENSLAEFFLFPSCLQTETHRVSEAAAGGGDERAPSLRKSGEEGCLDSLHSCLEMTKELRASHPQSLAWLLRLVCAMANDPVQMGHPNHLLSSQSSFWEHLARCMPEAGGANQEGSDLESEVYRYEVEANVLKTLAAFMLQTKNYGASTPPSISITEIVTRWWQEDRIRSWLSVYAHTEYDASSNSAAHEAVNELAKEILESIREGGANTKAVHFAVAETLLDAEALSRRGQASVVGTFLRSSGCIAKDPAAALRDYGKNFLYNGSSLGKYLGEGMSSNALLQETISLLCDASLEASLADARLRALKGLRLLLATFLPPMVQIRDSFLVSSAPSAIAMACTAVTLYECVCAAQHRQSMSTNVGSGMLIAHGKELATFSVLLVQAWLESKPSRDQRDALAEAAVLAARQIADFRMGNINRLLVDNASALQDEDDILQALLTTALLTIRTADRAAGKAAQEMLPCCCAVLARSNTGQEFSRMTVQAAAAMAACSIRLRGASECSSTVNSIVNLPGLLANNDTGHNAIASFALSLIASDAGAQLLVEQGVWDVLDLRAGRQPRLAVHTDVEIPAGTSGATLLEEKHGAWWDTLSLVAALARHAAFESEAVSWMCAHGMHVYDSVFAAVRDLSKPAGLGVLEESSLGLMLLCAMSRARGAWQLAARENFQACRQAAREVLVAVASLSLPEAHVGDGLVGLRFCSVGSTHEQIEDALQGGRTDSDDDAHTGRWMRGVYRAAKNDVQDKELALKMARRCVSMARSSAQFLATTAAPAPEQGGSSALWGEASKAVDALREDCDAMLQSNAGGPSADDVRLLSALAGILHDIQSASNNPHLSQV</sequence>
<name>A0A7S3UDK2_9CHLO</name>
<organism evidence="1">
    <name type="scientific">Picocystis salinarum</name>
    <dbReference type="NCBI Taxonomy" id="88271"/>
    <lineage>
        <taxon>Eukaryota</taxon>
        <taxon>Viridiplantae</taxon>
        <taxon>Chlorophyta</taxon>
        <taxon>Picocystophyceae</taxon>
        <taxon>Picocystales</taxon>
        <taxon>Picocystaceae</taxon>
        <taxon>Picocystis</taxon>
    </lineage>
</organism>
<gene>
    <name evidence="1" type="ORF">PSAL00342_LOCUS2446</name>
</gene>
<proteinExistence type="predicted"/>
<protein>
    <submittedName>
        <fullName evidence="1">Uncharacterized protein</fullName>
    </submittedName>
</protein>
<dbReference type="GO" id="GO:0006405">
    <property type="term" value="P:RNA export from nucleus"/>
    <property type="evidence" value="ECO:0007669"/>
    <property type="project" value="TreeGrafter"/>
</dbReference>
<evidence type="ECO:0000313" key="1">
    <source>
        <dbReference type="EMBL" id="CAE0608627.1"/>
    </source>
</evidence>
<accession>A0A7S3UDK2</accession>
<dbReference type="PANTHER" id="PTHR31431:SF1">
    <property type="entry name" value="NUCLEOPORIN NUP188"/>
    <property type="match status" value="1"/>
</dbReference>
<dbReference type="GO" id="GO:0006606">
    <property type="term" value="P:protein import into nucleus"/>
    <property type="evidence" value="ECO:0007669"/>
    <property type="project" value="TreeGrafter"/>
</dbReference>
<dbReference type="PANTHER" id="PTHR31431">
    <property type="entry name" value="NUCLEOPORIN NUP188 HOMOLOG"/>
    <property type="match status" value="1"/>
</dbReference>
<dbReference type="GO" id="GO:0017056">
    <property type="term" value="F:structural constituent of nuclear pore"/>
    <property type="evidence" value="ECO:0007669"/>
    <property type="project" value="InterPro"/>
</dbReference>
<dbReference type="EMBL" id="HBIS01002747">
    <property type="protein sequence ID" value="CAE0608627.1"/>
    <property type="molecule type" value="Transcribed_RNA"/>
</dbReference>